<dbReference type="Proteomes" id="UP001194696">
    <property type="component" value="Unassembled WGS sequence"/>
</dbReference>
<keyword evidence="2" id="KW-1185">Reference proteome</keyword>
<organism evidence="1 2">
    <name type="scientific">Linnemannia gamsii</name>
    <dbReference type="NCBI Taxonomy" id="64522"/>
    <lineage>
        <taxon>Eukaryota</taxon>
        <taxon>Fungi</taxon>
        <taxon>Fungi incertae sedis</taxon>
        <taxon>Mucoromycota</taxon>
        <taxon>Mortierellomycotina</taxon>
        <taxon>Mortierellomycetes</taxon>
        <taxon>Mortierellales</taxon>
        <taxon>Mortierellaceae</taxon>
        <taxon>Linnemannia</taxon>
    </lineage>
</organism>
<proteinExistence type="predicted"/>
<sequence length="92" mass="10143">MIQGVYLEPVSTNSDVFKEFSLRFGNKLSTLYEVNFTELVNGYLGDATEWEATTTTELRIVDVLNSTSRAIITSRSVSRAGARVPTVIPKGL</sequence>
<protein>
    <submittedName>
        <fullName evidence="1">Uncharacterized protein</fullName>
    </submittedName>
</protein>
<gene>
    <name evidence="1" type="ORF">BGZ96_003623</name>
</gene>
<comment type="caution">
    <text evidence="1">The sequence shown here is derived from an EMBL/GenBank/DDBJ whole genome shotgun (WGS) entry which is preliminary data.</text>
</comment>
<evidence type="ECO:0000313" key="1">
    <source>
        <dbReference type="EMBL" id="KAG0297976.1"/>
    </source>
</evidence>
<accession>A0ABQ7KFR4</accession>
<dbReference type="EMBL" id="JAAAIM010000018">
    <property type="protein sequence ID" value="KAG0297976.1"/>
    <property type="molecule type" value="Genomic_DNA"/>
</dbReference>
<reference evidence="1 2" key="1">
    <citation type="journal article" date="2020" name="Fungal Divers.">
        <title>Resolving the Mortierellaceae phylogeny through synthesis of multi-gene phylogenetics and phylogenomics.</title>
        <authorList>
            <person name="Vandepol N."/>
            <person name="Liber J."/>
            <person name="Desiro A."/>
            <person name="Na H."/>
            <person name="Kennedy M."/>
            <person name="Barry K."/>
            <person name="Grigoriev I.V."/>
            <person name="Miller A.N."/>
            <person name="O'Donnell K."/>
            <person name="Stajich J.E."/>
            <person name="Bonito G."/>
        </authorList>
    </citation>
    <scope>NUCLEOTIDE SEQUENCE [LARGE SCALE GENOMIC DNA]</scope>
    <source>
        <strain evidence="1 2">AD045</strain>
    </source>
</reference>
<evidence type="ECO:0000313" key="2">
    <source>
        <dbReference type="Proteomes" id="UP001194696"/>
    </source>
</evidence>
<name>A0ABQ7KFR4_9FUNG</name>